<organism evidence="7 9">
    <name type="scientific">Candidatus Sysuiplasma superficiale</name>
    <dbReference type="NCBI Taxonomy" id="2823368"/>
    <lineage>
        <taxon>Archaea</taxon>
        <taxon>Methanobacteriati</taxon>
        <taxon>Thermoplasmatota</taxon>
        <taxon>Thermoplasmata</taxon>
        <taxon>Candidatus Sysuiplasmatales</taxon>
        <taxon>Candidatus Sysuiplasmataceae</taxon>
        <taxon>Candidatus Sysuiplasma</taxon>
    </lineage>
</organism>
<comment type="pathway">
    <text evidence="4">Porphyrin-containing compound metabolism; protoporphyrin-IX biosynthesis; 5-aminolevulinate from L-glutamyl-tRNA(Glu): step 1/2.</text>
</comment>
<dbReference type="Pfam" id="PF05201">
    <property type="entry name" value="GlutR_N"/>
    <property type="match status" value="1"/>
</dbReference>
<feature type="domain" description="Glutamyl-tRNA reductase N-terminal" evidence="6">
    <location>
        <begin position="25"/>
        <end position="148"/>
    </location>
</feature>
<comment type="function">
    <text evidence="4">Catalyzes the NADPH-dependent reduction of glutamyl-tRNA(Glu) to glutamate 1-semialdehyde (GSA).</text>
</comment>
<evidence type="ECO:0000313" key="9">
    <source>
        <dbReference type="Proteomes" id="UP000716004"/>
    </source>
</evidence>
<evidence type="ECO:0000313" key="7">
    <source>
        <dbReference type="EMBL" id="MBX8631783.1"/>
    </source>
</evidence>
<dbReference type="UniPathway" id="UPA00251">
    <property type="reaction ID" value="UER00316"/>
</dbReference>
<feature type="domain" description="Quinate/shikimate 5-dehydrogenase/glutamyl-tRNA reductase" evidence="5">
    <location>
        <begin position="172"/>
        <end position="271"/>
    </location>
</feature>
<evidence type="ECO:0000256" key="3">
    <source>
        <dbReference type="ARBA" id="ARBA00023244"/>
    </source>
</evidence>
<dbReference type="EC" id="1.2.1.70" evidence="4"/>
<comment type="domain">
    <text evidence="4">Possesses an unusual extended V-shaped dimeric structure with each monomer consisting of three distinct domains arranged along a curved 'spinal' alpha-helix. The N-terminal catalytic domain specifically recognizes the glutamate moiety of the substrate. The second domain is the NADPH-binding domain, and the third C-terminal domain is responsible for dimerization.</text>
</comment>
<feature type="binding site" evidence="4">
    <location>
        <begin position="178"/>
        <end position="183"/>
    </location>
    <ligand>
        <name>NADP(+)</name>
        <dbReference type="ChEBI" id="CHEBI:58349"/>
    </ligand>
</feature>
<evidence type="ECO:0000259" key="6">
    <source>
        <dbReference type="Pfam" id="PF05201"/>
    </source>
</evidence>
<comment type="miscellaneous">
    <text evidence="4">During catalysis, the active site Cys acts as a nucleophile attacking the alpha-carbonyl group of tRNA-bound glutamate with the formation of a thioester intermediate between enzyme and glutamate, and the concomitant release of tRNA(Glu). The thioester intermediate is finally reduced by direct hydride transfer from NADPH, to form the product GSA.</text>
</comment>
<dbReference type="InterPro" id="IPR015895">
    <property type="entry name" value="4pyrrol_synth_GluRdtase_N"/>
</dbReference>
<protein>
    <recommendedName>
        <fullName evidence="4">Glutamyl-tRNA reductase</fullName>
        <shortName evidence="4">GluTR</shortName>
        <ecNumber evidence="4">1.2.1.70</ecNumber>
    </recommendedName>
</protein>
<keyword evidence="2 4" id="KW-0560">Oxidoreductase</keyword>
<feature type="binding site" evidence="4">
    <location>
        <begin position="106"/>
        <end position="108"/>
    </location>
    <ligand>
        <name>substrate</name>
    </ligand>
</feature>
<sequence>MTRSDVFLASVTYSDLGSLYFRVVKPAQVLEIYRYISKNSEIREAAVLWTCNRFEIYFYPGTHANVQYIKGYLEGKVSGYRITHGMQAVRHLFYVASGLESMLPGENEILGQVREAWKLSEKYGMSGSIINNLFRTSIEAGKLVRSQTSIGKLRRSIAREAVDMFEEAGGRDPVLVVGAGNMGRQLVTILKERGHLVSLTNRTAEKGRKIADAFHIPSVRFEKGDWKNYASCFIAVRAENYIIEPDDLPEGSCKVIVDVSTPFAVNPEIESSAVLINLEKISERLRKTEAERRQMMEQASVILEAELRNYIRSQEDTSRSALIRRLFEISDRIVEEEMRHLKKQSSVDVRVEQNIRFAMEKERDRILSVLISSLKGGDIPWSNEDIEKFRKNLDSIHEKTVDIEKLR</sequence>
<dbReference type="Proteomes" id="UP000716004">
    <property type="component" value="Unassembled WGS sequence"/>
</dbReference>
<accession>A0A8J8CAU8</accession>
<dbReference type="GO" id="GO:0008883">
    <property type="term" value="F:glutamyl-tRNA reductase activity"/>
    <property type="evidence" value="ECO:0007669"/>
    <property type="project" value="UniProtKB-UniRule"/>
</dbReference>
<comment type="catalytic activity">
    <reaction evidence="4">
        <text>(S)-4-amino-5-oxopentanoate + tRNA(Glu) + NADP(+) = L-glutamyl-tRNA(Glu) + NADPH + H(+)</text>
        <dbReference type="Rhea" id="RHEA:12344"/>
        <dbReference type="Rhea" id="RHEA-COMP:9663"/>
        <dbReference type="Rhea" id="RHEA-COMP:9680"/>
        <dbReference type="ChEBI" id="CHEBI:15378"/>
        <dbReference type="ChEBI" id="CHEBI:57501"/>
        <dbReference type="ChEBI" id="CHEBI:57783"/>
        <dbReference type="ChEBI" id="CHEBI:58349"/>
        <dbReference type="ChEBI" id="CHEBI:78442"/>
        <dbReference type="ChEBI" id="CHEBI:78520"/>
        <dbReference type="EC" id="1.2.1.70"/>
    </reaction>
</comment>
<dbReference type="EMBL" id="JAGVSJ010000009">
    <property type="protein sequence ID" value="MBX8631783.1"/>
    <property type="molecule type" value="Genomic_DNA"/>
</dbReference>
<dbReference type="SUPFAM" id="SSF69742">
    <property type="entry name" value="Glutamyl tRNA-reductase catalytic, N-terminal domain"/>
    <property type="match status" value="1"/>
</dbReference>
<name>A0A8J8CAU8_9ARCH</name>
<dbReference type="InterPro" id="IPR000343">
    <property type="entry name" value="4pyrrol_synth_GluRdtase"/>
</dbReference>
<dbReference type="PANTHER" id="PTHR43013:SF1">
    <property type="entry name" value="GLUTAMYL-TRNA REDUCTASE"/>
    <property type="match status" value="1"/>
</dbReference>
<feature type="binding site" evidence="4">
    <location>
        <position position="101"/>
    </location>
    <ligand>
        <name>substrate</name>
    </ligand>
</feature>
<keyword evidence="3 4" id="KW-0627">Porphyrin biosynthesis</keyword>
<proteinExistence type="inferred from homology"/>
<comment type="subunit">
    <text evidence="4">Homodimer.</text>
</comment>
<dbReference type="PANTHER" id="PTHR43013">
    <property type="entry name" value="GLUTAMYL-TRNA REDUCTASE"/>
    <property type="match status" value="1"/>
</dbReference>
<keyword evidence="1 4" id="KW-0521">NADP</keyword>
<dbReference type="EMBL" id="JAHEAC010000008">
    <property type="protein sequence ID" value="MBX8643481.1"/>
    <property type="molecule type" value="Genomic_DNA"/>
</dbReference>
<comment type="similarity">
    <text evidence="4">Belongs to the glutamyl-tRNA reductase family.</text>
</comment>
<feature type="site" description="Important for activity" evidence="4">
    <location>
        <position position="91"/>
    </location>
</feature>
<evidence type="ECO:0000256" key="1">
    <source>
        <dbReference type="ARBA" id="ARBA00022857"/>
    </source>
</evidence>
<dbReference type="InterPro" id="IPR036291">
    <property type="entry name" value="NAD(P)-bd_dom_sf"/>
</dbReference>
<evidence type="ECO:0000313" key="8">
    <source>
        <dbReference type="EMBL" id="MBX8643481.1"/>
    </source>
</evidence>
<evidence type="ECO:0000259" key="5">
    <source>
        <dbReference type="Pfam" id="PF01488"/>
    </source>
</evidence>
<dbReference type="InterPro" id="IPR006151">
    <property type="entry name" value="Shikm_DH/Glu-tRNA_Rdtase"/>
</dbReference>
<dbReference type="GO" id="GO:0050661">
    <property type="term" value="F:NADP binding"/>
    <property type="evidence" value="ECO:0007669"/>
    <property type="project" value="InterPro"/>
</dbReference>
<reference evidence="7" key="1">
    <citation type="submission" date="2021-04" db="EMBL/GenBank/DDBJ databases">
        <title>Genomic insights into ecological role and evolution of a novel Thermoplasmata order Candidatus Sysuiplasmatales.</title>
        <authorList>
            <person name="Yuan Y."/>
        </authorList>
    </citation>
    <scope>NUCLEOTIDE SEQUENCE</scope>
    <source>
        <strain evidence="8">TUT19-bin139</strain>
        <strain evidence="7">YP2-bin.285</strain>
    </source>
</reference>
<feature type="binding site" evidence="4">
    <location>
        <begin position="50"/>
        <end position="53"/>
    </location>
    <ligand>
        <name>substrate</name>
    </ligand>
</feature>
<evidence type="ECO:0000256" key="4">
    <source>
        <dbReference type="HAMAP-Rule" id="MF_00087"/>
    </source>
</evidence>
<feature type="binding site" evidence="4">
    <location>
        <position position="112"/>
    </location>
    <ligand>
        <name>substrate</name>
    </ligand>
</feature>
<evidence type="ECO:0000256" key="2">
    <source>
        <dbReference type="ARBA" id="ARBA00023002"/>
    </source>
</evidence>
<dbReference type="GO" id="GO:0019353">
    <property type="term" value="P:protoporphyrinogen IX biosynthetic process from glutamate"/>
    <property type="evidence" value="ECO:0007669"/>
    <property type="project" value="TreeGrafter"/>
</dbReference>
<feature type="active site" description="Nucleophile" evidence="4">
    <location>
        <position position="51"/>
    </location>
</feature>
<dbReference type="HAMAP" id="MF_00087">
    <property type="entry name" value="Glu_tRNA_reductase"/>
    <property type="match status" value="1"/>
</dbReference>
<dbReference type="InterPro" id="IPR036343">
    <property type="entry name" value="GluRdtase_N_sf"/>
</dbReference>
<dbReference type="Gene3D" id="3.30.460.30">
    <property type="entry name" value="Glutamyl-tRNA reductase, N-terminal domain"/>
    <property type="match status" value="1"/>
</dbReference>
<dbReference type="AlphaFoldDB" id="A0A8J8CAU8"/>
<gene>
    <name evidence="4" type="primary">hemA</name>
    <name evidence="7" type="ORF">J9259_04590</name>
    <name evidence="8" type="ORF">KIY12_01950</name>
</gene>
<dbReference type="Gene3D" id="3.40.50.720">
    <property type="entry name" value="NAD(P)-binding Rossmann-like Domain"/>
    <property type="match status" value="1"/>
</dbReference>
<dbReference type="Pfam" id="PF01488">
    <property type="entry name" value="Shikimate_DH"/>
    <property type="match status" value="1"/>
</dbReference>
<dbReference type="Proteomes" id="UP000750197">
    <property type="component" value="Unassembled WGS sequence"/>
</dbReference>
<comment type="caution">
    <text evidence="7">The sequence shown here is derived from an EMBL/GenBank/DDBJ whole genome shotgun (WGS) entry which is preliminary data.</text>
</comment>
<dbReference type="SUPFAM" id="SSF51735">
    <property type="entry name" value="NAD(P)-binding Rossmann-fold domains"/>
    <property type="match status" value="1"/>
</dbReference>